<organism evidence="9 10">
    <name type="scientific">Sphingobacterium hotanense</name>
    <dbReference type="NCBI Taxonomy" id="649196"/>
    <lineage>
        <taxon>Bacteria</taxon>
        <taxon>Pseudomonadati</taxon>
        <taxon>Bacteroidota</taxon>
        <taxon>Sphingobacteriia</taxon>
        <taxon>Sphingobacteriales</taxon>
        <taxon>Sphingobacteriaceae</taxon>
        <taxon>Sphingobacterium</taxon>
    </lineage>
</organism>
<feature type="chain" id="PRO_5046981300" evidence="6">
    <location>
        <begin position="21"/>
        <end position="467"/>
    </location>
</feature>
<reference evidence="9" key="1">
    <citation type="submission" date="2020-06" db="EMBL/GenBank/DDBJ databases">
        <authorList>
            <person name="Dong N."/>
        </authorList>
    </citation>
    <scope>NUCLEOTIDE SEQUENCE</scope>
    <source>
        <strain evidence="9">R1692</strain>
    </source>
</reference>
<comment type="caution">
    <text evidence="9">The sequence shown here is derived from an EMBL/GenBank/DDBJ whole genome shotgun (WGS) entry which is preliminary data.</text>
</comment>
<evidence type="ECO:0000256" key="2">
    <source>
        <dbReference type="ARBA" id="ARBA00006275"/>
    </source>
</evidence>
<dbReference type="SUPFAM" id="SSF48452">
    <property type="entry name" value="TPR-like"/>
    <property type="match status" value="1"/>
</dbReference>
<dbReference type="InterPro" id="IPR012944">
    <property type="entry name" value="SusD_RagB_dom"/>
</dbReference>
<proteinExistence type="inferred from homology"/>
<feature type="signal peptide" evidence="6">
    <location>
        <begin position="1"/>
        <end position="20"/>
    </location>
</feature>
<evidence type="ECO:0000256" key="4">
    <source>
        <dbReference type="ARBA" id="ARBA00023136"/>
    </source>
</evidence>
<name>A0ABT7NPF8_9SPHI</name>
<evidence type="ECO:0000256" key="5">
    <source>
        <dbReference type="ARBA" id="ARBA00023237"/>
    </source>
</evidence>
<keyword evidence="4" id="KW-0472">Membrane</keyword>
<dbReference type="Proteomes" id="UP001170954">
    <property type="component" value="Unassembled WGS sequence"/>
</dbReference>
<sequence length="467" mass="53498">MKRISIYILASILFCTTSCSKWLEVAPEDRFTEDQIFETEVGFDEAMNGLYLGLAKDNLYGDKMTLTTVELLANRFHVLESSSPYMSLCTWNYNATYSLESFSNIWSQAYTSIGNANNLLAALDKQGTTVLPDAKRTRLKGEALAIRAYVHLDLLRLFGPVYNSVDSTKNAIPYYTQLSPEIETILPANQAMNLILKDINQALDYLKDDNSAEVGYNNYNNFRFNYVAAMALKTRALLWRNNKEEAFKLANETIALTDNFTWVTIDQAKNPRNPDRIFVNEMLFGVCNDRLYLNYDKYFSFELEPKSILSSGSATFIENIYEKSSNDYRFETQWKIPSYGVAYPTFFKFADITNKDGNYRQRFTIPLIRKSELFYIAAETAPNTADGLVFLNKIRNQRGLSSLASASQISNEIYKEYLKEFYGEGQVWYYYKRNRISAIVSPNGDKTSAIPSNAWVVPLPLNETDKR</sequence>
<evidence type="ECO:0000313" key="10">
    <source>
        <dbReference type="Proteomes" id="UP001170954"/>
    </source>
</evidence>
<comment type="similarity">
    <text evidence="2">Belongs to the SusD family.</text>
</comment>
<feature type="domain" description="SusD-like N-terminal" evidence="8">
    <location>
        <begin position="21"/>
        <end position="235"/>
    </location>
</feature>
<gene>
    <name evidence="9" type="ORF">HX018_11450</name>
</gene>
<dbReference type="InterPro" id="IPR033985">
    <property type="entry name" value="SusD-like_N"/>
</dbReference>
<keyword evidence="3 6" id="KW-0732">Signal</keyword>
<feature type="domain" description="RagB/SusD" evidence="7">
    <location>
        <begin position="346"/>
        <end position="434"/>
    </location>
</feature>
<evidence type="ECO:0000259" key="7">
    <source>
        <dbReference type="Pfam" id="PF07980"/>
    </source>
</evidence>
<evidence type="ECO:0000259" key="8">
    <source>
        <dbReference type="Pfam" id="PF14322"/>
    </source>
</evidence>
<accession>A0ABT7NPF8</accession>
<comment type="subcellular location">
    <subcellularLocation>
        <location evidence="1">Cell outer membrane</location>
    </subcellularLocation>
</comment>
<evidence type="ECO:0000256" key="6">
    <source>
        <dbReference type="SAM" id="SignalP"/>
    </source>
</evidence>
<keyword evidence="5" id="KW-0998">Cell outer membrane</keyword>
<protein>
    <submittedName>
        <fullName evidence="9">RagB/SusD family nutrient uptake outer membrane protein</fullName>
    </submittedName>
</protein>
<evidence type="ECO:0000256" key="1">
    <source>
        <dbReference type="ARBA" id="ARBA00004442"/>
    </source>
</evidence>
<evidence type="ECO:0000256" key="3">
    <source>
        <dbReference type="ARBA" id="ARBA00022729"/>
    </source>
</evidence>
<dbReference type="Pfam" id="PF14322">
    <property type="entry name" value="SusD-like_3"/>
    <property type="match status" value="1"/>
</dbReference>
<dbReference type="EMBL" id="JACAGK010000031">
    <property type="protein sequence ID" value="MDM1048848.1"/>
    <property type="molecule type" value="Genomic_DNA"/>
</dbReference>
<keyword evidence="10" id="KW-1185">Reference proteome</keyword>
<dbReference type="InterPro" id="IPR011990">
    <property type="entry name" value="TPR-like_helical_dom_sf"/>
</dbReference>
<dbReference type="Gene3D" id="1.25.40.390">
    <property type="match status" value="1"/>
</dbReference>
<evidence type="ECO:0000313" key="9">
    <source>
        <dbReference type="EMBL" id="MDM1048848.1"/>
    </source>
</evidence>
<dbReference type="Pfam" id="PF07980">
    <property type="entry name" value="SusD_RagB"/>
    <property type="match status" value="1"/>
</dbReference>
<reference evidence="9" key="2">
    <citation type="journal article" date="2022" name="Sci. Total Environ.">
        <title>Prevalence, transmission, and molecular epidemiology of tet(X)-positive bacteria among humans, animals, and environmental niches in China: An epidemiological, and genomic-based study.</title>
        <authorList>
            <person name="Dong N."/>
            <person name="Zeng Y."/>
            <person name="Cai C."/>
            <person name="Sun C."/>
            <person name="Lu J."/>
            <person name="Liu C."/>
            <person name="Zhou H."/>
            <person name="Sun Q."/>
            <person name="Shu L."/>
            <person name="Wang H."/>
            <person name="Wang Y."/>
            <person name="Wang S."/>
            <person name="Wu C."/>
            <person name="Chan E.W."/>
            <person name="Chen G."/>
            <person name="Shen Z."/>
            <person name="Chen S."/>
            <person name="Zhang R."/>
        </authorList>
    </citation>
    <scope>NUCLEOTIDE SEQUENCE</scope>
    <source>
        <strain evidence="9">R1692</strain>
    </source>
</reference>
<dbReference type="RefSeq" id="WP_286651504.1">
    <property type="nucleotide sequence ID" value="NZ_JACAGK010000031.1"/>
</dbReference>